<evidence type="ECO:0000313" key="2">
    <source>
        <dbReference type="Proteomes" id="UP000002195"/>
    </source>
</evidence>
<dbReference type="KEGG" id="ddi:DDB_G0267302"/>
<name>Q55H06_DICDI</name>
<keyword evidence="2" id="KW-1185">Reference proteome</keyword>
<dbReference type="HOGENOM" id="CLU_2946458_0_0_1"/>
<dbReference type="EMBL" id="AAFI02000001">
    <property type="protein sequence ID" value="EAL73788.1"/>
    <property type="molecule type" value="Genomic_DNA"/>
</dbReference>
<dbReference type="RefSeq" id="XP_647712.1">
    <property type="nucleotide sequence ID" value="XM_642620.1"/>
</dbReference>
<comment type="caution">
    <text evidence="1">The sequence shown here is derived from an EMBL/GenBank/DDBJ whole genome shotgun (WGS) entry which is preliminary data.</text>
</comment>
<dbReference type="dictyBase" id="DDB_G0267302"/>
<proteinExistence type="predicted"/>
<dbReference type="VEuPathDB" id="AmoebaDB:DDB_G0267302"/>
<dbReference type="InParanoid" id="Q55H06"/>
<dbReference type="Proteomes" id="UP000002195">
    <property type="component" value="Unassembled WGS sequence"/>
</dbReference>
<dbReference type="GeneID" id="8615834"/>
<evidence type="ECO:0000313" key="1">
    <source>
        <dbReference type="EMBL" id="EAL73788.1"/>
    </source>
</evidence>
<gene>
    <name evidence="1" type="ORF">DDB_G0267302</name>
</gene>
<reference evidence="1 2" key="1">
    <citation type="journal article" date="2005" name="Nature">
        <title>The genome of the social amoeba Dictyostelium discoideum.</title>
        <authorList>
            <consortium name="The Dictyostelium discoideum Sequencing Consortium"/>
            <person name="Eichinger L."/>
            <person name="Pachebat J.A."/>
            <person name="Glockner G."/>
            <person name="Rajandream M.A."/>
            <person name="Sucgang R."/>
            <person name="Berriman M."/>
            <person name="Song J."/>
            <person name="Olsen R."/>
            <person name="Szafranski K."/>
            <person name="Xu Q."/>
            <person name="Tunggal B."/>
            <person name="Kummerfeld S."/>
            <person name="Madera M."/>
            <person name="Konfortov B.A."/>
            <person name="Rivero F."/>
            <person name="Bankier A.T."/>
            <person name="Lehmann R."/>
            <person name="Hamlin N."/>
            <person name="Davies R."/>
            <person name="Gaudet P."/>
            <person name="Fey P."/>
            <person name="Pilcher K."/>
            <person name="Chen G."/>
            <person name="Saunders D."/>
            <person name="Sodergren E."/>
            <person name="Davis P."/>
            <person name="Kerhornou A."/>
            <person name="Nie X."/>
            <person name="Hall N."/>
            <person name="Anjard C."/>
            <person name="Hemphill L."/>
            <person name="Bason N."/>
            <person name="Farbrother P."/>
            <person name="Desany B."/>
            <person name="Just E."/>
            <person name="Morio T."/>
            <person name="Rost R."/>
            <person name="Churcher C."/>
            <person name="Cooper J."/>
            <person name="Haydock S."/>
            <person name="van Driessche N."/>
            <person name="Cronin A."/>
            <person name="Goodhead I."/>
            <person name="Muzny D."/>
            <person name="Mourier T."/>
            <person name="Pain A."/>
            <person name="Lu M."/>
            <person name="Harper D."/>
            <person name="Lindsay R."/>
            <person name="Hauser H."/>
            <person name="James K."/>
            <person name="Quiles M."/>
            <person name="Madan Babu M."/>
            <person name="Saito T."/>
            <person name="Buchrieser C."/>
            <person name="Wardroper A."/>
            <person name="Felder M."/>
            <person name="Thangavelu M."/>
            <person name="Johnson D."/>
            <person name="Knights A."/>
            <person name="Loulseged H."/>
            <person name="Mungall K."/>
            <person name="Oliver K."/>
            <person name="Price C."/>
            <person name="Quail M.A."/>
            <person name="Urushihara H."/>
            <person name="Hernandez J."/>
            <person name="Rabbinowitsch E."/>
            <person name="Steffen D."/>
            <person name="Sanders M."/>
            <person name="Ma J."/>
            <person name="Kohara Y."/>
            <person name="Sharp S."/>
            <person name="Simmonds M."/>
            <person name="Spiegler S."/>
            <person name="Tivey A."/>
            <person name="Sugano S."/>
            <person name="White B."/>
            <person name="Walker D."/>
            <person name="Woodward J."/>
            <person name="Winckler T."/>
            <person name="Tanaka Y."/>
            <person name="Shaulsky G."/>
            <person name="Schleicher M."/>
            <person name="Weinstock G."/>
            <person name="Rosenthal A."/>
            <person name="Cox E.C."/>
            <person name="Chisholm R.L."/>
            <person name="Gibbs R."/>
            <person name="Loomis W.F."/>
            <person name="Platzer M."/>
            <person name="Kay R.R."/>
            <person name="Williams J."/>
            <person name="Dear P.H."/>
            <person name="Noegel A.A."/>
            <person name="Barrell B."/>
            <person name="Kuspa A."/>
        </authorList>
    </citation>
    <scope>NUCLEOTIDE SEQUENCE [LARGE SCALE GENOMIC DNA]</scope>
    <source>
        <strain evidence="1 2">AX4</strain>
    </source>
</reference>
<protein>
    <submittedName>
        <fullName evidence="1">Uncharacterized protein</fullName>
    </submittedName>
</protein>
<dbReference type="PaxDb" id="44689-DDB0216497"/>
<organism evidence="1 2">
    <name type="scientific">Dictyostelium discoideum</name>
    <name type="common">Social amoeba</name>
    <dbReference type="NCBI Taxonomy" id="44689"/>
    <lineage>
        <taxon>Eukaryota</taxon>
        <taxon>Amoebozoa</taxon>
        <taxon>Evosea</taxon>
        <taxon>Eumycetozoa</taxon>
        <taxon>Dictyostelia</taxon>
        <taxon>Dictyosteliales</taxon>
        <taxon>Dictyosteliaceae</taxon>
        <taxon>Dictyostelium</taxon>
    </lineage>
</organism>
<dbReference type="AlphaFoldDB" id="Q55H06"/>
<accession>Q55H06</accession>
<sequence>MDIPEFRASCKLNGHNSNEYACHTCDNPIDGLYICKSGTLRKQEDITNFHSIKPNYAELN</sequence>